<dbReference type="Proteomes" id="UP000188559">
    <property type="component" value="Unassembled WGS sequence"/>
</dbReference>
<comment type="caution">
    <text evidence="1">The sequence shown here is derived from an EMBL/GenBank/DDBJ whole genome shotgun (WGS) entry which is preliminary data.</text>
</comment>
<accession>A0A1V2JNF9</accession>
<protein>
    <submittedName>
        <fullName evidence="1">Uncharacterized protein</fullName>
    </submittedName>
</protein>
<gene>
    <name evidence="1" type="ORF">BLL37_08995</name>
</gene>
<dbReference type="AlphaFoldDB" id="A0A1V2JNF9"/>
<dbReference type="OrthoDB" id="24041at2"/>
<sequence length="88" mass="10119">MTHNIAVIVDAYSTGAKLAAKFHSEGVAVLHVQSASPIIDFYINDWRPERIQQQYEFESCRKKHLKKYLNVLDYPGFQWFSAGTKKDA</sequence>
<organism evidence="1 2">
    <name type="scientific">Pseudomonas azotoformans</name>
    <dbReference type="NCBI Taxonomy" id="47878"/>
    <lineage>
        <taxon>Bacteria</taxon>
        <taxon>Pseudomonadati</taxon>
        <taxon>Pseudomonadota</taxon>
        <taxon>Gammaproteobacteria</taxon>
        <taxon>Pseudomonadales</taxon>
        <taxon>Pseudomonadaceae</taxon>
        <taxon>Pseudomonas</taxon>
    </lineage>
</organism>
<evidence type="ECO:0000313" key="1">
    <source>
        <dbReference type="EMBL" id="ONH46988.1"/>
    </source>
</evidence>
<evidence type="ECO:0000313" key="2">
    <source>
        <dbReference type="Proteomes" id="UP000188559"/>
    </source>
</evidence>
<dbReference type="RefSeq" id="WP_071495022.1">
    <property type="nucleotide sequence ID" value="NZ_LT629702.1"/>
</dbReference>
<dbReference type="GeneID" id="57372937"/>
<name>A0A1V2JNF9_PSEAZ</name>
<keyword evidence="2" id="KW-1185">Reference proteome</keyword>
<reference evidence="1 2" key="1">
    <citation type="submission" date="2016-10" db="EMBL/GenBank/DDBJ databases">
        <title>Pseudomonas lactis sp. nov. and Pseudomonas paralactis sp. nov., isolated from bovine raw milk.</title>
        <authorList>
            <person name="Von Neubeck M."/>
            <person name="Huptas C."/>
            <person name="Glueck C."/>
            <person name="Krewinkel M."/>
            <person name="Stoeckel M."/>
            <person name="Stressler T."/>
            <person name="Fischer L."/>
            <person name="Hinrichs J."/>
            <person name="Scherer S."/>
            <person name="Wenning M."/>
        </authorList>
    </citation>
    <scope>NUCLEOTIDE SEQUENCE [LARGE SCALE GENOMIC DNA]</scope>
    <source>
        <strain evidence="1 2">DSM 18862</strain>
    </source>
</reference>
<proteinExistence type="predicted"/>
<dbReference type="EMBL" id="MNPV01000002">
    <property type="protein sequence ID" value="ONH46988.1"/>
    <property type="molecule type" value="Genomic_DNA"/>
</dbReference>